<dbReference type="Proteomes" id="UP000199377">
    <property type="component" value="Unassembled WGS sequence"/>
</dbReference>
<keyword evidence="7 8" id="KW-0961">Cell wall biogenesis/degradation</keyword>
<dbReference type="InterPro" id="IPR013221">
    <property type="entry name" value="Mur_ligase_cen"/>
</dbReference>
<dbReference type="GO" id="GO:0005737">
    <property type="term" value="C:cytoplasm"/>
    <property type="evidence" value="ECO:0007669"/>
    <property type="project" value="UniProtKB-SubCell"/>
</dbReference>
<dbReference type="AlphaFoldDB" id="A0A1I3CTJ5"/>
<dbReference type="SUPFAM" id="SSF53623">
    <property type="entry name" value="MurD-like peptide ligases, catalytic domain"/>
    <property type="match status" value="1"/>
</dbReference>
<evidence type="ECO:0000259" key="9">
    <source>
        <dbReference type="Pfam" id="PF02875"/>
    </source>
</evidence>
<dbReference type="GO" id="GO:0008360">
    <property type="term" value="P:regulation of cell shape"/>
    <property type="evidence" value="ECO:0007669"/>
    <property type="project" value="UniProtKB-KW"/>
</dbReference>
<dbReference type="PANTHER" id="PTHR43692">
    <property type="entry name" value="UDP-N-ACETYLMURAMOYLALANINE--D-GLUTAMATE LIGASE"/>
    <property type="match status" value="1"/>
</dbReference>
<dbReference type="SUPFAM" id="SSF53244">
    <property type="entry name" value="MurD-like peptide ligases, peptide-binding domain"/>
    <property type="match status" value="1"/>
</dbReference>
<sequence length="477" mass="49708">MIPVPGFDGARVGVLGLGRSGLAAARALAAGGAVPVCWDDGEAARAAAEAEGFEIADLGRERAWEAGLALLCVSPGIPALYPAPHKAVEQAWAHGVPVDNDVGLLFRALADEDFDSFDEPPRVVCITGSNGKSTTTALIGHILEAAGTPAQVGGNIGLGVLGFEPFHDGEVLVLELSSYQIELARTLAPDVAVFLNLSDDHLDRHGGRGGYFAAKARLFEAGAPERAVIGMDEPEGRFLADRVRGRGGEDDGVIGLSLTRKLPGEAWAVTARKGFLAETRKGKQVASVDLRELATLKGAHNHQNACAAWAACRALGLAPRAIEAALKTFPGLPHRLELVAQKDGVAFVNDSKATNADAAEKALLAWPRVRWIAGGVPKAGGIAPLVPLFDRVACAYLIGEAAEAFAKTLGDTPHVMCGDLETAVARAAADAQPGEAVLLSPACASFDQFKSFEHRGDAFRALARRAAGLSDLQEDPA</sequence>
<evidence type="ECO:0000256" key="3">
    <source>
        <dbReference type="ARBA" id="ARBA00022490"/>
    </source>
</evidence>
<dbReference type="Gene3D" id="3.90.190.20">
    <property type="entry name" value="Mur ligase, C-terminal domain"/>
    <property type="match status" value="1"/>
</dbReference>
<keyword evidence="4 7" id="KW-0436">Ligase</keyword>
<dbReference type="HAMAP" id="MF_00639">
    <property type="entry name" value="MurD"/>
    <property type="match status" value="1"/>
</dbReference>
<keyword evidence="6 7" id="KW-0067">ATP-binding</keyword>
<dbReference type="SUPFAM" id="SSF51984">
    <property type="entry name" value="MurCD N-terminal domain"/>
    <property type="match status" value="1"/>
</dbReference>
<dbReference type="EMBL" id="FOQH01000002">
    <property type="protein sequence ID" value="SFH77668.1"/>
    <property type="molecule type" value="Genomic_DNA"/>
</dbReference>
<keyword evidence="3 7" id="KW-0963">Cytoplasm</keyword>
<feature type="domain" description="Mur ligase central" evidence="10">
    <location>
        <begin position="126"/>
        <end position="312"/>
    </location>
</feature>
<dbReference type="GO" id="GO:0008764">
    <property type="term" value="F:UDP-N-acetylmuramoylalanine-D-glutamate ligase activity"/>
    <property type="evidence" value="ECO:0007669"/>
    <property type="project" value="UniProtKB-UniRule"/>
</dbReference>
<organism evidence="11 12">
    <name type="scientific">Albimonas pacifica</name>
    <dbReference type="NCBI Taxonomy" id="1114924"/>
    <lineage>
        <taxon>Bacteria</taxon>
        <taxon>Pseudomonadati</taxon>
        <taxon>Pseudomonadota</taxon>
        <taxon>Alphaproteobacteria</taxon>
        <taxon>Rhodobacterales</taxon>
        <taxon>Paracoccaceae</taxon>
        <taxon>Albimonas</taxon>
    </lineage>
</organism>
<protein>
    <recommendedName>
        <fullName evidence="7 8">UDP-N-acetylmuramoylalanine--D-glutamate ligase</fullName>
        <ecNumber evidence="7 8">6.3.2.9</ecNumber>
    </recommendedName>
    <alternativeName>
        <fullName evidence="7">D-glutamic acid-adding enzyme</fullName>
    </alternativeName>
    <alternativeName>
        <fullName evidence="7">UDP-N-acetylmuramoyl-L-alanyl-D-glutamate synthetase</fullName>
    </alternativeName>
</protein>
<dbReference type="GO" id="GO:0071555">
    <property type="term" value="P:cell wall organization"/>
    <property type="evidence" value="ECO:0007669"/>
    <property type="project" value="UniProtKB-KW"/>
</dbReference>
<name>A0A1I3CTJ5_9RHOB</name>
<dbReference type="Gene3D" id="3.40.50.720">
    <property type="entry name" value="NAD(P)-binding Rossmann-like Domain"/>
    <property type="match status" value="1"/>
</dbReference>
<evidence type="ECO:0000256" key="1">
    <source>
        <dbReference type="ARBA" id="ARBA00004496"/>
    </source>
</evidence>
<gene>
    <name evidence="7" type="primary">murD</name>
    <name evidence="11" type="ORF">SAMN05216258_102196</name>
</gene>
<comment type="similarity">
    <text evidence="7">Belongs to the MurCDEF family.</text>
</comment>
<keyword evidence="7 8" id="KW-0133">Cell shape</keyword>
<evidence type="ECO:0000256" key="8">
    <source>
        <dbReference type="RuleBase" id="RU003664"/>
    </source>
</evidence>
<dbReference type="GO" id="GO:0005524">
    <property type="term" value="F:ATP binding"/>
    <property type="evidence" value="ECO:0007669"/>
    <property type="project" value="UniProtKB-UniRule"/>
</dbReference>
<evidence type="ECO:0000259" key="10">
    <source>
        <dbReference type="Pfam" id="PF08245"/>
    </source>
</evidence>
<dbReference type="EC" id="6.3.2.9" evidence="7 8"/>
<comment type="pathway">
    <text evidence="2 7 8">Cell wall biogenesis; peptidoglycan biosynthesis.</text>
</comment>
<dbReference type="Pfam" id="PF02875">
    <property type="entry name" value="Mur_ligase_C"/>
    <property type="match status" value="1"/>
</dbReference>
<comment type="catalytic activity">
    <reaction evidence="7 8">
        <text>UDP-N-acetyl-alpha-D-muramoyl-L-alanine + D-glutamate + ATP = UDP-N-acetyl-alpha-D-muramoyl-L-alanyl-D-glutamate + ADP + phosphate + H(+)</text>
        <dbReference type="Rhea" id="RHEA:16429"/>
        <dbReference type="ChEBI" id="CHEBI:15378"/>
        <dbReference type="ChEBI" id="CHEBI:29986"/>
        <dbReference type="ChEBI" id="CHEBI:30616"/>
        <dbReference type="ChEBI" id="CHEBI:43474"/>
        <dbReference type="ChEBI" id="CHEBI:83898"/>
        <dbReference type="ChEBI" id="CHEBI:83900"/>
        <dbReference type="ChEBI" id="CHEBI:456216"/>
        <dbReference type="EC" id="6.3.2.9"/>
    </reaction>
</comment>
<keyword evidence="7 8" id="KW-0132">Cell division</keyword>
<keyword evidence="12" id="KW-1185">Reference proteome</keyword>
<keyword evidence="7 8" id="KW-0131">Cell cycle</keyword>
<comment type="function">
    <text evidence="7 8">Cell wall formation. Catalyzes the addition of glutamate to the nucleotide precursor UDP-N-acetylmuramoyl-L-alanine (UMA).</text>
</comment>
<evidence type="ECO:0000256" key="4">
    <source>
        <dbReference type="ARBA" id="ARBA00022598"/>
    </source>
</evidence>
<dbReference type="InterPro" id="IPR036565">
    <property type="entry name" value="Mur-like_cat_sf"/>
</dbReference>
<dbReference type="GO" id="GO:0009252">
    <property type="term" value="P:peptidoglycan biosynthetic process"/>
    <property type="evidence" value="ECO:0007669"/>
    <property type="project" value="UniProtKB-UniRule"/>
</dbReference>
<dbReference type="PANTHER" id="PTHR43692:SF1">
    <property type="entry name" value="UDP-N-ACETYLMURAMOYLALANINE--D-GLUTAMATE LIGASE"/>
    <property type="match status" value="1"/>
</dbReference>
<feature type="binding site" evidence="7">
    <location>
        <begin position="128"/>
        <end position="134"/>
    </location>
    <ligand>
        <name>ATP</name>
        <dbReference type="ChEBI" id="CHEBI:30616"/>
    </ligand>
</feature>
<dbReference type="UniPathway" id="UPA00219"/>
<evidence type="ECO:0000256" key="7">
    <source>
        <dbReference type="HAMAP-Rule" id="MF_00639"/>
    </source>
</evidence>
<dbReference type="Gene3D" id="3.40.1190.10">
    <property type="entry name" value="Mur-like, catalytic domain"/>
    <property type="match status" value="1"/>
</dbReference>
<proteinExistence type="inferred from homology"/>
<evidence type="ECO:0000256" key="2">
    <source>
        <dbReference type="ARBA" id="ARBA00004752"/>
    </source>
</evidence>
<dbReference type="NCBIfam" id="TIGR01087">
    <property type="entry name" value="murD"/>
    <property type="match status" value="1"/>
</dbReference>
<dbReference type="STRING" id="1114924.SAMN05216258_102196"/>
<dbReference type="RefSeq" id="WP_092858067.1">
    <property type="nucleotide sequence ID" value="NZ_FOQH01000002.1"/>
</dbReference>
<comment type="subcellular location">
    <subcellularLocation>
        <location evidence="1 7 8">Cytoplasm</location>
    </subcellularLocation>
</comment>
<evidence type="ECO:0000313" key="12">
    <source>
        <dbReference type="Proteomes" id="UP000199377"/>
    </source>
</evidence>
<dbReference type="InterPro" id="IPR036615">
    <property type="entry name" value="Mur_ligase_C_dom_sf"/>
</dbReference>
<dbReference type="Pfam" id="PF08245">
    <property type="entry name" value="Mur_ligase_M"/>
    <property type="match status" value="1"/>
</dbReference>
<reference evidence="11 12" key="1">
    <citation type="submission" date="2016-10" db="EMBL/GenBank/DDBJ databases">
        <authorList>
            <person name="de Groot N.N."/>
        </authorList>
    </citation>
    <scope>NUCLEOTIDE SEQUENCE [LARGE SCALE GENOMIC DNA]</scope>
    <source>
        <strain evidence="11 12">CGMCC 1.11030</strain>
    </source>
</reference>
<evidence type="ECO:0000313" key="11">
    <source>
        <dbReference type="EMBL" id="SFH77668.1"/>
    </source>
</evidence>
<keyword evidence="5 7" id="KW-0547">Nucleotide-binding</keyword>
<evidence type="ECO:0000256" key="5">
    <source>
        <dbReference type="ARBA" id="ARBA00022741"/>
    </source>
</evidence>
<dbReference type="InterPro" id="IPR004101">
    <property type="entry name" value="Mur_ligase_C"/>
</dbReference>
<feature type="domain" description="Mur ligase C-terminal" evidence="9">
    <location>
        <begin position="334"/>
        <end position="443"/>
    </location>
</feature>
<dbReference type="GO" id="GO:0051301">
    <property type="term" value="P:cell division"/>
    <property type="evidence" value="ECO:0007669"/>
    <property type="project" value="UniProtKB-KW"/>
</dbReference>
<dbReference type="InterPro" id="IPR005762">
    <property type="entry name" value="MurD"/>
</dbReference>
<evidence type="ECO:0000256" key="6">
    <source>
        <dbReference type="ARBA" id="ARBA00022840"/>
    </source>
</evidence>
<dbReference type="OrthoDB" id="9809796at2"/>
<keyword evidence="7 8" id="KW-0573">Peptidoglycan synthesis</keyword>
<accession>A0A1I3CTJ5</accession>